<gene>
    <name evidence="1" type="ORF">OGATHE_006163</name>
</gene>
<protein>
    <submittedName>
        <fullName evidence="1">Uncharacterized protein</fullName>
    </submittedName>
</protein>
<keyword evidence="2" id="KW-1185">Reference proteome</keyword>
<sequence length="120" mass="13006">MRRARVDYEAHRHEESELQGLCELTTSKLWSFTKDDVDSLGEWMADPASDGVTETAESSSSFELWPTSNVAGSFGAGVAVGEGVSSLYWNNFLLGMTADMVLVLPYLDALLDLEGSVLGP</sequence>
<name>A0A9P8NUG1_9ASCO</name>
<reference evidence="1" key="2">
    <citation type="submission" date="2021-01" db="EMBL/GenBank/DDBJ databases">
        <authorList>
            <person name="Schikora-Tamarit M.A."/>
        </authorList>
    </citation>
    <scope>NUCLEOTIDE SEQUENCE</scope>
    <source>
        <strain evidence="1">NCAIM Y.01608</strain>
    </source>
</reference>
<accession>A0A9P8NUG1</accession>
<dbReference type="AlphaFoldDB" id="A0A9P8NUG1"/>
<comment type="caution">
    <text evidence="1">The sequence shown here is derived from an EMBL/GenBank/DDBJ whole genome shotgun (WGS) entry which is preliminary data.</text>
</comment>
<proteinExistence type="predicted"/>
<evidence type="ECO:0000313" key="2">
    <source>
        <dbReference type="Proteomes" id="UP000788993"/>
    </source>
</evidence>
<organism evidence="1 2">
    <name type="scientific">Ogataea polymorpha</name>
    <dbReference type="NCBI Taxonomy" id="460523"/>
    <lineage>
        <taxon>Eukaryota</taxon>
        <taxon>Fungi</taxon>
        <taxon>Dikarya</taxon>
        <taxon>Ascomycota</taxon>
        <taxon>Saccharomycotina</taxon>
        <taxon>Pichiomycetes</taxon>
        <taxon>Pichiales</taxon>
        <taxon>Pichiaceae</taxon>
        <taxon>Ogataea</taxon>
    </lineage>
</organism>
<evidence type="ECO:0000313" key="1">
    <source>
        <dbReference type="EMBL" id="KAH3659279.1"/>
    </source>
</evidence>
<reference evidence="1" key="1">
    <citation type="journal article" date="2021" name="Open Biol.">
        <title>Shared evolutionary footprints suggest mitochondrial oxidative damage underlies multiple complex I losses in fungi.</title>
        <authorList>
            <person name="Schikora-Tamarit M.A."/>
            <person name="Marcet-Houben M."/>
            <person name="Nosek J."/>
            <person name="Gabaldon T."/>
        </authorList>
    </citation>
    <scope>NUCLEOTIDE SEQUENCE</scope>
    <source>
        <strain evidence="1">NCAIM Y.01608</strain>
    </source>
</reference>
<dbReference type="Proteomes" id="UP000788993">
    <property type="component" value="Unassembled WGS sequence"/>
</dbReference>
<dbReference type="EMBL" id="JAEUBD010001540">
    <property type="protein sequence ID" value="KAH3659279.1"/>
    <property type="molecule type" value="Genomic_DNA"/>
</dbReference>